<sequence length="416" mass="47255">MDDNFLQSTLKSGLFDIGDSDDRLKWLQQSVTDLVKFLKKNYTVLPKYSLVALDSNISEKEPVLIEVEEIVTKYWKALRGKYPDMPRNIHRGVILNALMELGSEDPVAARIIYLTSTNFYPYAKLGKEKDIVNTLLTELGEIAETHAVEEWSLIEEEPKLKLGSLKINGLELGSIELDTETLKPKLLEAAKRDPQGHNPYQHPDQWGAHFASKATEGIANSFNHALKDFSKTLSPSSIEDPINKFFASFKKSLDDNLKASFASIVAVERRSKLLWWKETLYSPSLRKSYREVPQPILPIVMGSDLNEQVAEITPISVDYLLRDTLLILNEKKGEKIKFKDFFNSLTKSELTNLLPEINDSDGRISVTDFIILFLNEKAKLKDFTERTGIKQDDEVSSEDLSVTIFHDLLTKRLSSK</sequence>
<dbReference type="Proteomes" id="UP001597361">
    <property type="component" value="Unassembled WGS sequence"/>
</dbReference>
<name>A0ABW4VMJ8_9BACT</name>
<reference evidence="3" key="1">
    <citation type="journal article" date="2019" name="Int. J. Syst. Evol. Microbiol.">
        <title>The Global Catalogue of Microorganisms (GCM) 10K type strain sequencing project: providing services to taxonomists for standard genome sequencing and annotation.</title>
        <authorList>
            <consortium name="The Broad Institute Genomics Platform"/>
            <consortium name="The Broad Institute Genome Sequencing Center for Infectious Disease"/>
            <person name="Wu L."/>
            <person name="Ma J."/>
        </authorList>
    </citation>
    <scope>NUCLEOTIDE SEQUENCE [LARGE SCALE GENOMIC DNA]</scope>
    <source>
        <strain evidence="3">CGMCC 1.15180</strain>
    </source>
</reference>
<proteinExistence type="predicted"/>
<gene>
    <name evidence="2" type="ORF">ACFSKL_04335</name>
</gene>
<accession>A0ABW4VMJ8</accession>
<evidence type="ECO:0000313" key="2">
    <source>
        <dbReference type="EMBL" id="MFD2034005.1"/>
    </source>
</evidence>
<dbReference type="Pfam" id="PF19994">
    <property type="entry name" value="GASH"/>
    <property type="match status" value="1"/>
</dbReference>
<feature type="domain" description="GTPase-associated system helical" evidence="1">
    <location>
        <begin position="6"/>
        <end position="410"/>
    </location>
</feature>
<protein>
    <submittedName>
        <fullName evidence="2">GTPase-associated system all-helical protein GASH</fullName>
    </submittedName>
</protein>
<evidence type="ECO:0000259" key="1">
    <source>
        <dbReference type="Pfam" id="PF19994"/>
    </source>
</evidence>
<dbReference type="RefSeq" id="WP_376883813.1">
    <property type="nucleotide sequence ID" value="NZ_JBHUHR010000015.1"/>
</dbReference>
<evidence type="ECO:0000313" key="3">
    <source>
        <dbReference type="Proteomes" id="UP001597361"/>
    </source>
</evidence>
<dbReference type="EMBL" id="JBHUHR010000015">
    <property type="protein sequence ID" value="MFD2034005.1"/>
    <property type="molecule type" value="Genomic_DNA"/>
</dbReference>
<comment type="caution">
    <text evidence="2">The sequence shown here is derived from an EMBL/GenBank/DDBJ whole genome shotgun (WGS) entry which is preliminary data.</text>
</comment>
<keyword evidence="3" id="KW-1185">Reference proteome</keyword>
<dbReference type="InterPro" id="IPR045523">
    <property type="entry name" value="GASH"/>
</dbReference>
<organism evidence="2 3">
    <name type="scientific">Belliella marina</name>
    <dbReference type="NCBI Taxonomy" id="1644146"/>
    <lineage>
        <taxon>Bacteria</taxon>
        <taxon>Pseudomonadati</taxon>
        <taxon>Bacteroidota</taxon>
        <taxon>Cytophagia</taxon>
        <taxon>Cytophagales</taxon>
        <taxon>Cyclobacteriaceae</taxon>
        <taxon>Belliella</taxon>
    </lineage>
</organism>